<dbReference type="PANTHER" id="PTHR33908">
    <property type="entry name" value="MANNOSYLTRANSFERASE YKCB-RELATED"/>
    <property type="match status" value="1"/>
</dbReference>
<dbReference type="EMBL" id="CP048620">
    <property type="protein sequence ID" value="QPJ64043.1"/>
    <property type="molecule type" value="Genomic_DNA"/>
</dbReference>
<feature type="transmembrane region" description="Helical" evidence="8">
    <location>
        <begin position="12"/>
        <end position="30"/>
    </location>
</feature>
<gene>
    <name evidence="10" type="ORF">G3M78_00930</name>
</gene>
<dbReference type="Proteomes" id="UP000594464">
    <property type="component" value="Chromosome"/>
</dbReference>
<protein>
    <recommendedName>
        <fullName evidence="9">Glycosyltransferase RgtA/B/C/D-like domain-containing protein</fullName>
    </recommendedName>
</protein>
<reference evidence="11" key="1">
    <citation type="submission" date="2020-02" db="EMBL/GenBank/DDBJ databases">
        <title>Genomic and physiological characterization of two novel Nitrospinaceae genera.</title>
        <authorList>
            <person name="Mueller A.J."/>
            <person name="Jung M.-Y."/>
            <person name="Strachan C.R."/>
            <person name="Herbold C.W."/>
            <person name="Kirkegaard R.H."/>
            <person name="Daims H."/>
        </authorList>
    </citation>
    <scope>NUCLEOTIDE SEQUENCE [LARGE SCALE GENOMIC DNA]</scope>
</reference>
<evidence type="ECO:0000259" key="9">
    <source>
        <dbReference type="Pfam" id="PF13231"/>
    </source>
</evidence>
<evidence type="ECO:0000256" key="2">
    <source>
        <dbReference type="ARBA" id="ARBA00022475"/>
    </source>
</evidence>
<feature type="transmembrane region" description="Helical" evidence="8">
    <location>
        <begin position="115"/>
        <end position="131"/>
    </location>
</feature>
<dbReference type="KEGG" id="nva:G3M78_00930"/>
<feature type="domain" description="Glycosyltransferase RgtA/B/C/D-like" evidence="9">
    <location>
        <begin position="67"/>
        <end position="226"/>
    </location>
</feature>
<keyword evidence="3" id="KW-0328">Glycosyltransferase</keyword>
<name>A0A7T0C020_9BACT</name>
<keyword evidence="6 8" id="KW-1133">Transmembrane helix</keyword>
<feature type="transmembrane region" description="Helical" evidence="8">
    <location>
        <begin position="137"/>
        <end position="156"/>
    </location>
</feature>
<evidence type="ECO:0000256" key="3">
    <source>
        <dbReference type="ARBA" id="ARBA00022676"/>
    </source>
</evidence>
<dbReference type="InterPro" id="IPR038731">
    <property type="entry name" value="RgtA/B/C-like"/>
</dbReference>
<evidence type="ECO:0000256" key="8">
    <source>
        <dbReference type="SAM" id="Phobius"/>
    </source>
</evidence>
<proteinExistence type="predicted"/>
<dbReference type="GO" id="GO:0009103">
    <property type="term" value="P:lipopolysaccharide biosynthetic process"/>
    <property type="evidence" value="ECO:0007669"/>
    <property type="project" value="UniProtKB-ARBA"/>
</dbReference>
<dbReference type="Pfam" id="PF13231">
    <property type="entry name" value="PMT_2"/>
    <property type="match status" value="1"/>
</dbReference>
<comment type="subcellular location">
    <subcellularLocation>
        <location evidence="1">Cell membrane</location>
        <topology evidence="1">Multi-pass membrane protein</topology>
    </subcellularLocation>
</comment>
<evidence type="ECO:0000256" key="5">
    <source>
        <dbReference type="ARBA" id="ARBA00022692"/>
    </source>
</evidence>
<feature type="transmembrane region" description="Helical" evidence="8">
    <location>
        <begin position="296"/>
        <end position="315"/>
    </location>
</feature>
<feature type="transmembrane region" description="Helical" evidence="8">
    <location>
        <begin position="85"/>
        <end position="103"/>
    </location>
</feature>
<evidence type="ECO:0000256" key="1">
    <source>
        <dbReference type="ARBA" id="ARBA00004651"/>
    </source>
</evidence>
<organism evidence="10 11">
    <name type="scientific">Candidatus Nitrohelix vancouverensis</name>
    <dbReference type="NCBI Taxonomy" id="2705534"/>
    <lineage>
        <taxon>Bacteria</taxon>
        <taxon>Pseudomonadati</taxon>
        <taxon>Nitrospinota/Tectimicrobiota group</taxon>
        <taxon>Nitrospinota</taxon>
        <taxon>Nitrospinia</taxon>
        <taxon>Nitrospinales</taxon>
        <taxon>Nitrospinaceae</taxon>
        <taxon>Candidatus Nitrohelix</taxon>
    </lineage>
</organism>
<accession>A0A7T0C020</accession>
<feature type="transmembrane region" description="Helical" evidence="8">
    <location>
        <begin position="168"/>
        <end position="196"/>
    </location>
</feature>
<sequence length="389" mass="44074">MPQSRFLSFPQVLFPFLVLTLTYVVSRYWGLDSFPVFSDEAIYINIAQIVSENGFDMALFRMEGKHPLYMWFVVLALNFFNDPLLAGRAVSILAGFATLVGMYQIARREFSPKEAWVCALLVILCPFFLFHDRLAMVDSLMCALAVWSVVLALSLADDPGRATARSFGIGLLLGAAFFTKGNAILFFPVPLVFLFLMNRPTLHEFLRWGSLIAAGVLLWTLPLYLWGKEISFYHAGAALRWPEVFLTLEEIASVPLEQWKENFLAMCGFYISYLTLPLCLILILSVVLVLKEKRKFELALLVWAFAPPLLIVLVSKGFYSRYLLMFVPPLILLVSMALLRISQFVQDALERRSPDGARRMWAQPAILAALMLVSLQDAFFLPRNSQTIL</sequence>
<evidence type="ECO:0000313" key="10">
    <source>
        <dbReference type="EMBL" id="QPJ64043.1"/>
    </source>
</evidence>
<dbReference type="AlphaFoldDB" id="A0A7T0C020"/>
<keyword evidence="5 8" id="KW-0812">Transmembrane</keyword>
<feature type="transmembrane region" description="Helical" evidence="8">
    <location>
        <begin position="361"/>
        <end position="381"/>
    </location>
</feature>
<keyword evidence="2" id="KW-1003">Cell membrane</keyword>
<dbReference type="InterPro" id="IPR050297">
    <property type="entry name" value="LipidA_mod_glycosyltrf_83"/>
</dbReference>
<keyword evidence="4" id="KW-0808">Transferase</keyword>
<feature type="transmembrane region" description="Helical" evidence="8">
    <location>
        <begin position="208"/>
        <end position="226"/>
    </location>
</feature>
<feature type="transmembrane region" description="Helical" evidence="8">
    <location>
        <begin position="263"/>
        <end position="290"/>
    </location>
</feature>
<keyword evidence="7 8" id="KW-0472">Membrane</keyword>
<dbReference type="PANTHER" id="PTHR33908:SF11">
    <property type="entry name" value="MEMBRANE PROTEIN"/>
    <property type="match status" value="1"/>
</dbReference>
<evidence type="ECO:0000256" key="4">
    <source>
        <dbReference type="ARBA" id="ARBA00022679"/>
    </source>
</evidence>
<dbReference type="GO" id="GO:0016763">
    <property type="term" value="F:pentosyltransferase activity"/>
    <property type="evidence" value="ECO:0007669"/>
    <property type="project" value="TreeGrafter"/>
</dbReference>
<evidence type="ECO:0000256" key="7">
    <source>
        <dbReference type="ARBA" id="ARBA00023136"/>
    </source>
</evidence>
<evidence type="ECO:0000313" key="11">
    <source>
        <dbReference type="Proteomes" id="UP000594464"/>
    </source>
</evidence>
<dbReference type="GO" id="GO:0005886">
    <property type="term" value="C:plasma membrane"/>
    <property type="evidence" value="ECO:0007669"/>
    <property type="project" value="UniProtKB-SubCell"/>
</dbReference>
<evidence type="ECO:0000256" key="6">
    <source>
        <dbReference type="ARBA" id="ARBA00022989"/>
    </source>
</evidence>
<feature type="transmembrane region" description="Helical" evidence="8">
    <location>
        <begin position="322"/>
        <end position="341"/>
    </location>
</feature>